<feature type="compositionally biased region" description="Basic residues" evidence="6">
    <location>
        <begin position="169"/>
        <end position="183"/>
    </location>
</feature>
<dbReference type="Pfam" id="PF24882">
    <property type="entry name" value="WHD_ORC2"/>
    <property type="match status" value="1"/>
</dbReference>
<feature type="compositionally biased region" description="Basic and acidic residues" evidence="6">
    <location>
        <begin position="48"/>
        <end position="59"/>
    </location>
</feature>
<evidence type="ECO:0000259" key="8">
    <source>
        <dbReference type="Pfam" id="PF24882"/>
    </source>
</evidence>
<dbReference type="OrthoDB" id="346673at2759"/>
<dbReference type="EMBL" id="KV744909">
    <property type="protein sequence ID" value="OCK81781.1"/>
    <property type="molecule type" value="Genomic_DNA"/>
</dbReference>
<comment type="subcellular location">
    <subcellularLocation>
        <location evidence="1 5">Nucleus</location>
    </subcellularLocation>
</comment>
<gene>
    <name evidence="9" type="ORF">K432DRAFT_381011</name>
</gene>
<accession>A0A8E2ECZ3</accession>
<dbReference type="InterPro" id="IPR000637">
    <property type="entry name" value="HMGI/Y_DNA-bd_CS"/>
</dbReference>
<dbReference type="InterPro" id="IPR056772">
    <property type="entry name" value="RecA-like_ORC2"/>
</dbReference>
<protein>
    <recommendedName>
        <fullName evidence="5">Origin recognition complex subunit 2</fullName>
    </recommendedName>
</protein>
<dbReference type="PROSITE" id="PS00354">
    <property type="entry name" value="HMGI_Y"/>
    <property type="match status" value="1"/>
</dbReference>
<evidence type="ECO:0000256" key="4">
    <source>
        <dbReference type="ARBA" id="ARBA00023242"/>
    </source>
</evidence>
<sequence>MKRKLTKDEPRTPTRKRTRASAPDEEEENGVIPAVETPSRRTRGQHSLSEDIRHEKVNGVKDSVLNGVNEHGTPKSLRKVLFSTPTKPRDEESANGTPTIVRNADRSARRKSTRRLIERTINGDESDEGEDEEALVEQILGEEGEDEEERDGLEDIDQEGEPAPETPSKRGRGRPKTKPRKQHSPTPPQNLPAHEEYFWQNRPGGTKTSNNIMSSRILLAYDEYRDAIKAYKDPHAAEEEFLLELHSRSFDQWIFELQEGFNICLYGYGSKRPLTKMFAAHLYEHLSNKPPYSTSKQKPKIVIINGFWRGIRSFITIKDILTTVASSVFPPNTKFSSQPATLLTSILTYLNENPPPRPLPIILNSIDFPALRRSPIPSILAQLSAHSSINLICTADTPNFPLLWDLGQRAQFRFLFHDATTFAPYDAEIDVVDSVNQLLGRSGMKLSGRDGVSHVLRSLPVNARLVFRILVTEQLALFAIDGTADSGADEGEEPDFATTATPRHETNPASRKGESTAAIGVDYYGAYRKAVEELACTSEVGFRQLLKEFFDHQMIESRKDVAGKERLLVPFRREELEEMKNELTNEEDF</sequence>
<dbReference type="AlphaFoldDB" id="A0A8E2ECZ3"/>
<comment type="subunit">
    <text evidence="5">Component of the origin recognition complex (ORC).</text>
</comment>
<evidence type="ECO:0000313" key="10">
    <source>
        <dbReference type="Proteomes" id="UP000250266"/>
    </source>
</evidence>
<dbReference type="PANTHER" id="PTHR14052">
    <property type="entry name" value="ORIGIN RECOGNITION COMPLEX SUBUNIT 2"/>
    <property type="match status" value="1"/>
</dbReference>
<reference evidence="9 10" key="1">
    <citation type="journal article" date="2016" name="Nat. Commun.">
        <title>Ectomycorrhizal ecology is imprinted in the genome of the dominant symbiotic fungus Cenococcum geophilum.</title>
        <authorList>
            <consortium name="DOE Joint Genome Institute"/>
            <person name="Peter M."/>
            <person name="Kohler A."/>
            <person name="Ohm R.A."/>
            <person name="Kuo A."/>
            <person name="Krutzmann J."/>
            <person name="Morin E."/>
            <person name="Arend M."/>
            <person name="Barry K.W."/>
            <person name="Binder M."/>
            <person name="Choi C."/>
            <person name="Clum A."/>
            <person name="Copeland A."/>
            <person name="Grisel N."/>
            <person name="Haridas S."/>
            <person name="Kipfer T."/>
            <person name="LaButti K."/>
            <person name="Lindquist E."/>
            <person name="Lipzen A."/>
            <person name="Maire R."/>
            <person name="Meier B."/>
            <person name="Mihaltcheva S."/>
            <person name="Molinier V."/>
            <person name="Murat C."/>
            <person name="Poggeler S."/>
            <person name="Quandt C.A."/>
            <person name="Sperisen C."/>
            <person name="Tritt A."/>
            <person name="Tisserant E."/>
            <person name="Crous P.W."/>
            <person name="Henrissat B."/>
            <person name="Nehls U."/>
            <person name="Egli S."/>
            <person name="Spatafora J.W."/>
            <person name="Grigoriev I.V."/>
            <person name="Martin F.M."/>
        </authorList>
    </citation>
    <scope>NUCLEOTIDE SEQUENCE [LARGE SCALE GENOMIC DNA]</scope>
    <source>
        <strain evidence="9 10">CBS 459.81</strain>
    </source>
</reference>
<dbReference type="GO" id="GO:0006260">
    <property type="term" value="P:DNA replication"/>
    <property type="evidence" value="ECO:0007669"/>
    <property type="project" value="UniProtKB-UniRule"/>
</dbReference>
<feature type="domain" description="Origin recognition complex subunit 2 winged-helix" evidence="8">
    <location>
        <begin position="516"/>
        <end position="575"/>
    </location>
</feature>
<evidence type="ECO:0000256" key="6">
    <source>
        <dbReference type="SAM" id="MobiDB-lite"/>
    </source>
</evidence>
<feature type="domain" description="Origin recognition complex subunit 2 RecA-like" evidence="7">
    <location>
        <begin position="239"/>
        <end position="419"/>
    </location>
</feature>
<dbReference type="GO" id="GO:0006355">
    <property type="term" value="P:regulation of DNA-templated transcription"/>
    <property type="evidence" value="ECO:0007669"/>
    <property type="project" value="InterPro"/>
</dbReference>
<keyword evidence="10" id="KW-1185">Reference proteome</keyword>
<evidence type="ECO:0000259" key="7">
    <source>
        <dbReference type="Pfam" id="PF04084"/>
    </source>
</evidence>
<dbReference type="PANTHER" id="PTHR14052:SF0">
    <property type="entry name" value="ORIGIN RECOGNITION COMPLEX SUBUNIT 2"/>
    <property type="match status" value="1"/>
</dbReference>
<dbReference type="InterPro" id="IPR007220">
    <property type="entry name" value="ORC2"/>
</dbReference>
<evidence type="ECO:0000256" key="3">
    <source>
        <dbReference type="ARBA" id="ARBA00022705"/>
    </source>
</evidence>
<dbReference type="Proteomes" id="UP000250266">
    <property type="component" value="Unassembled WGS sequence"/>
</dbReference>
<name>A0A8E2ECZ3_9PEZI</name>
<evidence type="ECO:0000313" key="9">
    <source>
        <dbReference type="EMBL" id="OCK81781.1"/>
    </source>
</evidence>
<organism evidence="9 10">
    <name type="scientific">Lepidopterella palustris CBS 459.81</name>
    <dbReference type="NCBI Taxonomy" id="1314670"/>
    <lineage>
        <taxon>Eukaryota</taxon>
        <taxon>Fungi</taxon>
        <taxon>Dikarya</taxon>
        <taxon>Ascomycota</taxon>
        <taxon>Pezizomycotina</taxon>
        <taxon>Dothideomycetes</taxon>
        <taxon>Pleosporomycetidae</taxon>
        <taxon>Mytilinidiales</taxon>
        <taxon>Argynnaceae</taxon>
        <taxon>Lepidopterella</taxon>
    </lineage>
</organism>
<comment type="function">
    <text evidence="5">Component of the origin recognition complex (ORC) that binds origins of replication. DNA-binding is ATP-dependent. ORC is required to assemble the pre-replication complex necessary to initiate DNA replication.</text>
</comment>
<evidence type="ECO:0000256" key="1">
    <source>
        <dbReference type="ARBA" id="ARBA00004123"/>
    </source>
</evidence>
<dbReference type="InterPro" id="IPR056773">
    <property type="entry name" value="WHD_ORC2"/>
</dbReference>
<evidence type="ECO:0000256" key="5">
    <source>
        <dbReference type="RuleBase" id="RU368084"/>
    </source>
</evidence>
<feature type="region of interest" description="Disordered" evidence="6">
    <location>
        <begin position="486"/>
        <end position="513"/>
    </location>
</feature>
<dbReference type="Pfam" id="PF04084">
    <property type="entry name" value="RecA-like_ORC2"/>
    <property type="match status" value="1"/>
</dbReference>
<dbReference type="GO" id="GO:0005664">
    <property type="term" value="C:nuclear origin of replication recognition complex"/>
    <property type="evidence" value="ECO:0007669"/>
    <property type="project" value="UniProtKB-UniRule"/>
</dbReference>
<dbReference type="GO" id="GO:0003688">
    <property type="term" value="F:DNA replication origin binding"/>
    <property type="evidence" value="ECO:0007669"/>
    <property type="project" value="UniProtKB-UniRule"/>
</dbReference>
<proteinExistence type="inferred from homology"/>
<evidence type="ECO:0000256" key="2">
    <source>
        <dbReference type="ARBA" id="ARBA00007421"/>
    </source>
</evidence>
<feature type="region of interest" description="Disordered" evidence="6">
    <location>
        <begin position="1"/>
        <end position="194"/>
    </location>
</feature>
<keyword evidence="3 5" id="KW-0235">DNA replication</keyword>
<comment type="similarity">
    <text evidence="2 5">Belongs to the ORC2 family.</text>
</comment>
<keyword evidence="4 5" id="KW-0539">Nucleus</keyword>
<feature type="compositionally biased region" description="Basic and acidic residues" evidence="6">
    <location>
        <begin position="502"/>
        <end position="513"/>
    </location>
</feature>
<feature type="compositionally biased region" description="Basic and acidic residues" evidence="6">
    <location>
        <begin position="1"/>
        <end position="12"/>
    </location>
</feature>
<feature type="compositionally biased region" description="Acidic residues" evidence="6">
    <location>
        <begin position="124"/>
        <end position="162"/>
    </location>
</feature>